<gene>
    <name evidence="1" type="ORF">LCGC14_1921020</name>
</gene>
<dbReference type="EMBL" id="LAZR01020457">
    <property type="protein sequence ID" value="KKL88807.1"/>
    <property type="molecule type" value="Genomic_DNA"/>
</dbReference>
<proteinExistence type="predicted"/>
<reference evidence="1" key="1">
    <citation type="journal article" date="2015" name="Nature">
        <title>Complex archaea that bridge the gap between prokaryotes and eukaryotes.</title>
        <authorList>
            <person name="Spang A."/>
            <person name="Saw J.H."/>
            <person name="Jorgensen S.L."/>
            <person name="Zaremba-Niedzwiedzka K."/>
            <person name="Martijn J."/>
            <person name="Lind A.E."/>
            <person name="van Eijk R."/>
            <person name="Schleper C."/>
            <person name="Guy L."/>
            <person name="Ettema T.J."/>
        </authorList>
    </citation>
    <scope>NUCLEOTIDE SEQUENCE</scope>
</reference>
<protein>
    <submittedName>
        <fullName evidence="1">Uncharacterized protein</fullName>
    </submittedName>
</protein>
<accession>A0A0F9INJ1</accession>
<organism evidence="1">
    <name type="scientific">marine sediment metagenome</name>
    <dbReference type="NCBI Taxonomy" id="412755"/>
    <lineage>
        <taxon>unclassified sequences</taxon>
        <taxon>metagenomes</taxon>
        <taxon>ecological metagenomes</taxon>
    </lineage>
</organism>
<dbReference type="AlphaFoldDB" id="A0A0F9INJ1"/>
<sequence>MELRKIKAKFESKCLKCEGLTLTGSTVYWEKNRGVYHEKCTPKGKPEYVLKAYCNECGKKLGRCDKWKEDEDLCLDCKFNAGWCFDCNRHSQVVDMK</sequence>
<name>A0A0F9INJ1_9ZZZZ</name>
<evidence type="ECO:0000313" key="1">
    <source>
        <dbReference type="EMBL" id="KKL88807.1"/>
    </source>
</evidence>
<comment type="caution">
    <text evidence="1">The sequence shown here is derived from an EMBL/GenBank/DDBJ whole genome shotgun (WGS) entry which is preliminary data.</text>
</comment>